<evidence type="ECO:0000256" key="1">
    <source>
        <dbReference type="ARBA" id="ARBA00022801"/>
    </source>
</evidence>
<accession>A0A5B8LYJ0</accession>
<dbReference type="RefSeq" id="WP_146292307.1">
    <property type="nucleotide sequence ID" value="NZ_CP042304.1"/>
</dbReference>
<proteinExistence type="predicted"/>
<name>A0A5B8LYJ0_9HYPH</name>
<evidence type="ECO:0000313" key="3">
    <source>
        <dbReference type="Proteomes" id="UP000315364"/>
    </source>
</evidence>
<dbReference type="Gene3D" id="3.40.630.10">
    <property type="entry name" value="Zn peptidases"/>
    <property type="match status" value="2"/>
</dbReference>
<dbReference type="Pfam" id="PF01546">
    <property type="entry name" value="Peptidase_M20"/>
    <property type="match status" value="1"/>
</dbReference>
<reference evidence="2 3" key="1">
    <citation type="submission" date="2019-07" db="EMBL/GenBank/DDBJ databases">
        <title>Full genome sequence of Devosia sp. Gsoil 520.</title>
        <authorList>
            <person name="Im W.-T."/>
        </authorList>
    </citation>
    <scope>NUCLEOTIDE SEQUENCE [LARGE SCALE GENOMIC DNA]</scope>
    <source>
        <strain evidence="2 3">Gsoil 520</strain>
    </source>
</reference>
<dbReference type="SUPFAM" id="SSF55031">
    <property type="entry name" value="Bacterial exopeptidase dimerisation domain"/>
    <property type="match status" value="1"/>
</dbReference>
<dbReference type="InterPro" id="IPR036264">
    <property type="entry name" value="Bact_exopeptidase_dim_dom"/>
</dbReference>
<keyword evidence="3" id="KW-1185">Reference proteome</keyword>
<dbReference type="FunFam" id="3.30.70.360:FF:000004">
    <property type="entry name" value="Peptidase M20 domain-containing protein 2"/>
    <property type="match status" value="1"/>
</dbReference>
<organism evidence="2 3">
    <name type="scientific">Devosia ginsengisoli</name>
    <dbReference type="NCBI Taxonomy" id="400770"/>
    <lineage>
        <taxon>Bacteria</taxon>
        <taxon>Pseudomonadati</taxon>
        <taxon>Pseudomonadota</taxon>
        <taxon>Alphaproteobacteria</taxon>
        <taxon>Hyphomicrobiales</taxon>
        <taxon>Devosiaceae</taxon>
        <taxon>Devosia</taxon>
    </lineage>
</organism>
<dbReference type="AlphaFoldDB" id="A0A5B8LYJ0"/>
<dbReference type="Proteomes" id="UP000315364">
    <property type="component" value="Chromosome"/>
</dbReference>
<dbReference type="KEGG" id="dea:FPZ08_20240"/>
<dbReference type="GO" id="GO:0046657">
    <property type="term" value="P:folic acid catabolic process"/>
    <property type="evidence" value="ECO:0007669"/>
    <property type="project" value="TreeGrafter"/>
</dbReference>
<dbReference type="InterPro" id="IPR002933">
    <property type="entry name" value="Peptidase_M20"/>
</dbReference>
<dbReference type="OrthoDB" id="9781032at2"/>
<protein>
    <submittedName>
        <fullName evidence="2">Amidohydrolase</fullName>
    </submittedName>
</protein>
<sequence length="478" mass="49721">MSNAEAVWDLVDRHGEEFAALSDSIWGLAELAYGEFRSSAAQSQALEAHGFAVTTGIGGLPTAVMGEAGTGGPVIAFLGEFDALPGLSQEAGIASPQPLPGSGNGHGCGHNLLGSAALLAATALKDWLAATGTPGRVRYYGCPAEEGGAGKVFMTRSGAFAGVDAAITWHPATTTRVDAAESLANTRIEFHFTGRSSHAAVAPHLGRSALDAVELMNVGANYMREHMPADARLHYALLDAGGTAPNVVQASARVIYAIRAADLGSLTDLTRRVVDIARGAALMSETGMSHRVVAAYSNMLPNPPLREAMHANMVRLGPVPFDAADRDFAAAIQATLTPEHIAGDFRQIGRAVVPGLALFDDVVGLNEPIAKRMSSTDVADVSWVVPTVEGRVATHAIGTPPHTWQITAQGKAPAAHKGLIHAAKVMAGTGADLIADAGLLHRVREDHRSRLATTPYQCPIPDGVQPPVVAAPKETDLD</sequence>
<dbReference type="InterPro" id="IPR052030">
    <property type="entry name" value="Peptidase_M20/M20A_hydrolases"/>
</dbReference>
<dbReference type="GO" id="GO:0016805">
    <property type="term" value="F:dipeptidase activity"/>
    <property type="evidence" value="ECO:0007669"/>
    <property type="project" value="TreeGrafter"/>
</dbReference>
<dbReference type="SUPFAM" id="SSF53187">
    <property type="entry name" value="Zn-dependent exopeptidases"/>
    <property type="match status" value="1"/>
</dbReference>
<dbReference type="GO" id="GO:0005737">
    <property type="term" value="C:cytoplasm"/>
    <property type="evidence" value="ECO:0007669"/>
    <property type="project" value="TreeGrafter"/>
</dbReference>
<dbReference type="GO" id="GO:0071713">
    <property type="term" value="F:para-aminobenzoyl-glutamate hydrolase activity"/>
    <property type="evidence" value="ECO:0007669"/>
    <property type="project" value="TreeGrafter"/>
</dbReference>
<keyword evidence="1 2" id="KW-0378">Hydrolase</keyword>
<dbReference type="InterPro" id="IPR017439">
    <property type="entry name" value="Amidohydrolase"/>
</dbReference>
<dbReference type="EMBL" id="CP042304">
    <property type="protein sequence ID" value="QDZ12869.1"/>
    <property type="molecule type" value="Genomic_DNA"/>
</dbReference>
<gene>
    <name evidence="2" type="ORF">FPZ08_20240</name>
</gene>
<dbReference type="PANTHER" id="PTHR30575">
    <property type="entry name" value="PEPTIDASE M20"/>
    <property type="match status" value="1"/>
</dbReference>
<dbReference type="NCBIfam" id="TIGR01891">
    <property type="entry name" value="amidohydrolases"/>
    <property type="match status" value="1"/>
</dbReference>
<dbReference type="InterPro" id="IPR017145">
    <property type="entry name" value="Aminobenzoyl-glu_utiliz_pB"/>
</dbReference>
<dbReference type="PANTHER" id="PTHR30575:SF0">
    <property type="entry name" value="XAA-ARG DIPEPTIDASE"/>
    <property type="match status" value="1"/>
</dbReference>
<evidence type="ECO:0000313" key="2">
    <source>
        <dbReference type="EMBL" id="QDZ12869.1"/>
    </source>
</evidence>
<dbReference type="PIRSF" id="PIRSF037227">
    <property type="entry name" value="Aminobenzoyl-glu_utiliz_pB"/>
    <property type="match status" value="1"/>
</dbReference>